<keyword evidence="19" id="KW-0812">Transmembrane</keyword>
<evidence type="ECO:0000256" key="2">
    <source>
        <dbReference type="ARBA" id="ARBA00004752"/>
    </source>
</evidence>
<keyword evidence="10" id="KW-0378">Hydrolase</keyword>
<keyword evidence="5" id="KW-1003">Cell membrane</keyword>
<gene>
    <name evidence="22" type="ordered locus">Turpa_1116</name>
</gene>
<proteinExistence type="inferred from homology"/>
<evidence type="ECO:0000256" key="4">
    <source>
        <dbReference type="ARBA" id="ARBA00007739"/>
    </source>
</evidence>
<dbReference type="GO" id="GO:0005886">
    <property type="term" value="C:plasma membrane"/>
    <property type="evidence" value="ECO:0007669"/>
    <property type="project" value="UniProtKB-SubCell"/>
</dbReference>
<evidence type="ECO:0000256" key="15">
    <source>
        <dbReference type="ARBA" id="ARBA00023316"/>
    </source>
</evidence>
<dbReference type="InterPro" id="IPR001264">
    <property type="entry name" value="Glyco_trans_51"/>
</dbReference>
<evidence type="ECO:0000259" key="20">
    <source>
        <dbReference type="Pfam" id="PF00905"/>
    </source>
</evidence>
<dbReference type="EMBL" id="CP002959">
    <property type="protein sequence ID" value="AFM11764.1"/>
    <property type="molecule type" value="Genomic_DNA"/>
</dbReference>
<evidence type="ECO:0000256" key="7">
    <source>
        <dbReference type="ARBA" id="ARBA00022670"/>
    </source>
</evidence>
<evidence type="ECO:0000313" key="22">
    <source>
        <dbReference type="EMBL" id="AFM11764.1"/>
    </source>
</evidence>
<evidence type="ECO:0000256" key="5">
    <source>
        <dbReference type="ARBA" id="ARBA00022475"/>
    </source>
</evidence>
<dbReference type="Gene3D" id="3.40.710.10">
    <property type="entry name" value="DD-peptidase/beta-lactamase superfamily"/>
    <property type="match status" value="1"/>
</dbReference>
<keyword evidence="12" id="KW-0573">Peptidoglycan synthesis</keyword>
<keyword evidence="8" id="KW-0328">Glycosyltransferase</keyword>
<evidence type="ECO:0000256" key="9">
    <source>
        <dbReference type="ARBA" id="ARBA00022679"/>
    </source>
</evidence>
<dbReference type="RefSeq" id="WP_014802281.1">
    <property type="nucleotide sequence ID" value="NC_018020.1"/>
</dbReference>
<keyword evidence="13 19" id="KW-0472">Membrane</keyword>
<dbReference type="SUPFAM" id="SSF53955">
    <property type="entry name" value="Lysozyme-like"/>
    <property type="match status" value="1"/>
</dbReference>
<dbReference type="GO" id="GO:0008360">
    <property type="term" value="P:regulation of cell shape"/>
    <property type="evidence" value="ECO:0007669"/>
    <property type="project" value="UniProtKB-KW"/>
</dbReference>
<comment type="subcellular location">
    <subcellularLocation>
        <location evidence="1">Cell membrane</location>
    </subcellularLocation>
</comment>
<evidence type="ECO:0000256" key="8">
    <source>
        <dbReference type="ARBA" id="ARBA00022676"/>
    </source>
</evidence>
<dbReference type="Gene3D" id="1.10.3810.10">
    <property type="entry name" value="Biosynthetic peptidoglycan transglycosylase-like"/>
    <property type="match status" value="1"/>
</dbReference>
<evidence type="ECO:0000313" key="23">
    <source>
        <dbReference type="Proteomes" id="UP000006048"/>
    </source>
</evidence>
<dbReference type="InterPro" id="IPR023346">
    <property type="entry name" value="Lysozyme-like_dom_sf"/>
</dbReference>
<evidence type="ECO:0000256" key="3">
    <source>
        <dbReference type="ARBA" id="ARBA00007090"/>
    </source>
</evidence>
<dbReference type="PANTHER" id="PTHR32282:SF11">
    <property type="entry name" value="PENICILLIN-BINDING PROTEIN 1B"/>
    <property type="match status" value="1"/>
</dbReference>
<keyword evidence="15" id="KW-0961">Cell wall biogenesis/degradation</keyword>
<keyword evidence="6" id="KW-0121">Carboxypeptidase</keyword>
<dbReference type="KEGG" id="tpx:Turpa_1116"/>
<dbReference type="GO" id="GO:0030288">
    <property type="term" value="C:outer membrane-bounded periplasmic space"/>
    <property type="evidence" value="ECO:0007669"/>
    <property type="project" value="TreeGrafter"/>
</dbReference>
<comment type="pathway">
    <text evidence="2">Cell wall biogenesis; peptidoglycan biosynthesis.</text>
</comment>
<dbReference type="InterPro" id="IPR012338">
    <property type="entry name" value="Beta-lactam/transpept-like"/>
</dbReference>
<reference evidence="22 23" key="1">
    <citation type="submission" date="2012-06" db="EMBL/GenBank/DDBJ databases">
        <title>The complete chromosome of genome of Turneriella parva DSM 21527.</title>
        <authorList>
            <consortium name="US DOE Joint Genome Institute (JGI-PGF)"/>
            <person name="Lucas S."/>
            <person name="Han J."/>
            <person name="Lapidus A."/>
            <person name="Bruce D."/>
            <person name="Goodwin L."/>
            <person name="Pitluck S."/>
            <person name="Peters L."/>
            <person name="Kyrpides N."/>
            <person name="Mavromatis K."/>
            <person name="Ivanova N."/>
            <person name="Mikhailova N."/>
            <person name="Chertkov O."/>
            <person name="Detter J.C."/>
            <person name="Tapia R."/>
            <person name="Han C."/>
            <person name="Land M."/>
            <person name="Hauser L."/>
            <person name="Markowitz V."/>
            <person name="Cheng J.-F."/>
            <person name="Hugenholtz P."/>
            <person name="Woyke T."/>
            <person name="Wu D."/>
            <person name="Gronow S."/>
            <person name="Wellnitz S."/>
            <person name="Brambilla E."/>
            <person name="Klenk H.-P."/>
            <person name="Eisen J.A."/>
        </authorList>
    </citation>
    <scope>NUCLEOTIDE SEQUENCE [LARGE SCALE GENOMIC DNA]</scope>
    <source>
        <strain evidence="23">ATCC BAA-1111 / DSM 21527 / NCTC 11395 / H</strain>
    </source>
</reference>
<feature type="coiled-coil region" evidence="18">
    <location>
        <begin position="366"/>
        <end position="397"/>
    </location>
</feature>
<name>I4B3A7_TURPD</name>
<feature type="domain" description="Penicillin-binding protein transpeptidase" evidence="20">
    <location>
        <begin position="409"/>
        <end position="676"/>
    </location>
</feature>
<feature type="transmembrane region" description="Helical" evidence="19">
    <location>
        <begin position="20"/>
        <end position="41"/>
    </location>
</feature>
<dbReference type="GO" id="GO:0009252">
    <property type="term" value="P:peptidoglycan biosynthetic process"/>
    <property type="evidence" value="ECO:0007669"/>
    <property type="project" value="UniProtKB-KW"/>
</dbReference>
<accession>I4B3A7</accession>
<comment type="catalytic activity">
    <reaction evidence="17">
        <text>[GlcNAc-(1-&gt;4)-Mur2Ac(oyl-L-Ala-gamma-D-Glu-L-Lys-D-Ala-D-Ala)](n)-di-trans,octa-cis-undecaprenyl diphosphate + beta-D-GlcNAc-(1-&gt;4)-Mur2Ac(oyl-L-Ala-gamma-D-Glu-L-Lys-D-Ala-D-Ala)-di-trans,octa-cis-undecaprenyl diphosphate = [GlcNAc-(1-&gt;4)-Mur2Ac(oyl-L-Ala-gamma-D-Glu-L-Lys-D-Ala-D-Ala)](n+1)-di-trans,octa-cis-undecaprenyl diphosphate + di-trans,octa-cis-undecaprenyl diphosphate + H(+)</text>
        <dbReference type="Rhea" id="RHEA:23708"/>
        <dbReference type="Rhea" id="RHEA-COMP:9602"/>
        <dbReference type="Rhea" id="RHEA-COMP:9603"/>
        <dbReference type="ChEBI" id="CHEBI:15378"/>
        <dbReference type="ChEBI" id="CHEBI:58405"/>
        <dbReference type="ChEBI" id="CHEBI:60033"/>
        <dbReference type="ChEBI" id="CHEBI:78435"/>
        <dbReference type="EC" id="2.4.99.28"/>
    </reaction>
</comment>
<keyword evidence="23" id="KW-1185">Reference proteome</keyword>
<dbReference type="PATRIC" id="fig|869212.3.peg.1098"/>
<evidence type="ECO:0000256" key="6">
    <source>
        <dbReference type="ARBA" id="ARBA00022645"/>
    </source>
</evidence>
<evidence type="ECO:0000259" key="21">
    <source>
        <dbReference type="Pfam" id="PF00912"/>
    </source>
</evidence>
<keyword evidence="9 22" id="KW-0808">Transferase</keyword>
<dbReference type="Pfam" id="PF00912">
    <property type="entry name" value="Transgly"/>
    <property type="match status" value="1"/>
</dbReference>
<dbReference type="GO" id="GO:0008658">
    <property type="term" value="F:penicillin binding"/>
    <property type="evidence" value="ECO:0007669"/>
    <property type="project" value="InterPro"/>
</dbReference>
<comment type="similarity">
    <text evidence="4">In the N-terminal section; belongs to the glycosyltransferase 51 family.</text>
</comment>
<evidence type="ECO:0000256" key="1">
    <source>
        <dbReference type="ARBA" id="ARBA00004236"/>
    </source>
</evidence>
<keyword evidence="11" id="KW-0133">Cell shape</keyword>
<feature type="domain" description="Glycosyl transferase family 51" evidence="21">
    <location>
        <begin position="79"/>
        <end position="269"/>
    </location>
</feature>
<dbReference type="Proteomes" id="UP000006048">
    <property type="component" value="Chromosome"/>
</dbReference>
<comment type="similarity">
    <text evidence="3">In the C-terminal section; belongs to the transpeptidase family.</text>
</comment>
<evidence type="ECO:0000256" key="11">
    <source>
        <dbReference type="ARBA" id="ARBA00022960"/>
    </source>
</evidence>
<keyword evidence="14" id="KW-0511">Multifunctional enzyme</keyword>
<evidence type="ECO:0000256" key="17">
    <source>
        <dbReference type="ARBA" id="ARBA00049902"/>
    </source>
</evidence>
<dbReference type="PANTHER" id="PTHR32282">
    <property type="entry name" value="BINDING PROTEIN TRANSPEPTIDASE, PUTATIVE-RELATED"/>
    <property type="match status" value="1"/>
</dbReference>
<dbReference type="InterPro" id="IPR050396">
    <property type="entry name" value="Glycosyltr_51/Transpeptidase"/>
</dbReference>
<evidence type="ECO:0000256" key="16">
    <source>
        <dbReference type="ARBA" id="ARBA00034000"/>
    </source>
</evidence>
<dbReference type="OrthoDB" id="343702at2"/>
<dbReference type="InterPro" id="IPR001460">
    <property type="entry name" value="PCN-bd_Tpept"/>
</dbReference>
<dbReference type="GO" id="GO:0009002">
    <property type="term" value="F:serine-type D-Ala-D-Ala carboxypeptidase activity"/>
    <property type="evidence" value="ECO:0007669"/>
    <property type="project" value="UniProtKB-EC"/>
</dbReference>
<organism evidence="22 23">
    <name type="scientific">Turneriella parva (strain ATCC BAA-1111 / DSM 21527 / NCTC 11395 / H)</name>
    <name type="common">Leptospira parva</name>
    <dbReference type="NCBI Taxonomy" id="869212"/>
    <lineage>
        <taxon>Bacteria</taxon>
        <taxon>Pseudomonadati</taxon>
        <taxon>Spirochaetota</taxon>
        <taxon>Spirochaetia</taxon>
        <taxon>Leptospirales</taxon>
        <taxon>Leptospiraceae</taxon>
        <taxon>Turneriella</taxon>
    </lineage>
</organism>
<keyword evidence="19" id="KW-1133">Transmembrane helix</keyword>
<dbReference type="InterPro" id="IPR036950">
    <property type="entry name" value="PBP_transglycosylase"/>
</dbReference>
<evidence type="ECO:0000256" key="12">
    <source>
        <dbReference type="ARBA" id="ARBA00022984"/>
    </source>
</evidence>
<comment type="catalytic activity">
    <reaction evidence="16">
        <text>Preferential cleavage: (Ac)2-L-Lys-D-Ala-|-D-Ala. Also transpeptidation of peptidyl-alanyl moieties that are N-acyl substituents of D-alanine.</text>
        <dbReference type="EC" id="3.4.16.4"/>
    </reaction>
</comment>
<dbReference type="GO" id="GO:0008955">
    <property type="term" value="F:peptidoglycan glycosyltransferase activity"/>
    <property type="evidence" value="ECO:0007669"/>
    <property type="project" value="UniProtKB-EC"/>
</dbReference>
<keyword evidence="7" id="KW-0645">Protease</keyword>
<protein>
    <submittedName>
        <fullName evidence="22">Glycosyl transferase family 51</fullName>
    </submittedName>
</protein>
<dbReference type="SUPFAM" id="SSF56601">
    <property type="entry name" value="beta-lactamase/transpeptidase-like"/>
    <property type="match status" value="1"/>
</dbReference>
<dbReference type="HOGENOM" id="CLU_006354_2_4_12"/>
<evidence type="ECO:0000256" key="19">
    <source>
        <dbReference type="SAM" id="Phobius"/>
    </source>
</evidence>
<sequence>MERLKAFLNWALAKKWKIIIAAAAIALVGSTALLVGSYVSWSQRKAMALQVLGSIEAELKGELTERDKTPLQIFDRNGTLIGEMKRAGQREIRADNLKQHEAIVWALLASEDRNFYHHGGVQFKSIARALFASLRSGDVQGGSTITQQLAKLILSEVETAEQGKSQNDTTKIRKRSIFNKLSEFYCTWFLESKYDKPTILAIYLNKVYLGMLSVGFEDASWRYFGRAARNLSLAEAAMLVGIVPAPSVYNPAASMQRALARQKLVLKLMAEHPYVVQQSRRVDVERMLREFREEHSVLEKSAGEKILYSSKIGKYYYARNFKLNRAPDFLNEVEKFLHRNYTTDDLKTRVLRVDTTLDVRTQEPAAQLLGNRVAEIRKTLQKEKQQLLAKNNKAGAETVQLIEDGINGSYVGLNPENGYIESLVGGYEYKSSSPINRAFSIYRQPGSTIKALVYALAMQEKIINPSTIVEDKAIKIGGYSPKNWYKGYKGKVTARQAFALSMNTIPVTLLQEIGMSKFTDTMARAAGLTEAEMAQRVGDRKNLAMALGAIELSPIELARIYATIASGGYAVEPVMILKVTDFDGNAIYTADQTKPRERLLDPVACAMVLNLMQAVISSEGTMPITAKEVSGIAGGKTGTVQSPSAAKAKWNNRSGIRDTWFVGALPQQISVIWVGHERGAPFAGSGSGTAGAVWKDFSKQYVQLHPENRQFLPPLESGFVKLDICGELGLILKPEYPCKFPVAGQVYFAENETELAERTSAYIASLPPETTVVGTRTDATAPVAPPKAELGGIGAVELDENPVEVPDLYN</sequence>
<dbReference type="GO" id="GO:0006508">
    <property type="term" value="P:proteolysis"/>
    <property type="evidence" value="ECO:0007669"/>
    <property type="project" value="UniProtKB-KW"/>
</dbReference>
<dbReference type="STRING" id="869212.Turpa_1116"/>
<evidence type="ECO:0000256" key="13">
    <source>
        <dbReference type="ARBA" id="ARBA00023136"/>
    </source>
</evidence>
<evidence type="ECO:0000256" key="10">
    <source>
        <dbReference type="ARBA" id="ARBA00022801"/>
    </source>
</evidence>
<dbReference type="Pfam" id="PF00905">
    <property type="entry name" value="Transpeptidase"/>
    <property type="match status" value="1"/>
</dbReference>
<keyword evidence="18" id="KW-0175">Coiled coil</keyword>
<evidence type="ECO:0000256" key="14">
    <source>
        <dbReference type="ARBA" id="ARBA00023268"/>
    </source>
</evidence>
<evidence type="ECO:0000256" key="18">
    <source>
        <dbReference type="SAM" id="Coils"/>
    </source>
</evidence>
<dbReference type="AlphaFoldDB" id="I4B3A7"/>
<dbReference type="GO" id="GO:0071555">
    <property type="term" value="P:cell wall organization"/>
    <property type="evidence" value="ECO:0007669"/>
    <property type="project" value="UniProtKB-KW"/>
</dbReference>